<organism evidence="1 2">
    <name type="scientific">Steccherinum ochraceum</name>
    <dbReference type="NCBI Taxonomy" id="92696"/>
    <lineage>
        <taxon>Eukaryota</taxon>
        <taxon>Fungi</taxon>
        <taxon>Dikarya</taxon>
        <taxon>Basidiomycota</taxon>
        <taxon>Agaricomycotina</taxon>
        <taxon>Agaricomycetes</taxon>
        <taxon>Polyporales</taxon>
        <taxon>Steccherinaceae</taxon>
        <taxon>Steccherinum</taxon>
    </lineage>
</organism>
<evidence type="ECO:0000313" key="2">
    <source>
        <dbReference type="Proteomes" id="UP000292702"/>
    </source>
</evidence>
<proteinExistence type="predicted"/>
<reference evidence="1 2" key="1">
    <citation type="submission" date="2018-11" db="EMBL/GenBank/DDBJ databases">
        <title>Genome assembly of Steccherinum ochraceum LE-BIN_3174, the white-rot fungus of the Steccherinaceae family (The Residual Polyporoid clade, Polyporales, Basidiomycota).</title>
        <authorList>
            <person name="Fedorova T.V."/>
            <person name="Glazunova O.A."/>
            <person name="Landesman E.O."/>
            <person name="Moiseenko K.V."/>
            <person name="Psurtseva N.V."/>
            <person name="Savinova O.S."/>
            <person name="Shakhova N.V."/>
            <person name="Tyazhelova T.V."/>
            <person name="Vasina D.V."/>
        </authorList>
    </citation>
    <scope>NUCLEOTIDE SEQUENCE [LARGE SCALE GENOMIC DNA]</scope>
    <source>
        <strain evidence="1 2">LE-BIN_3174</strain>
    </source>
</reference>
<comment type="caution">
    <text evidence="1">The sequence shown here is derived from an EMBL/GenBank/DDBJ whole genome shotgun (WGS) entry which is preliminary data.</text>
</comment>
<gene>
    <name evidence="1" type="ORF">EIP91_010352</name>
</gene>
<dbReference type="Proteomes" id="UP000292702">
    <property type="component" value="Unassembled WGS sequence"/>
</dbReference>
<accession>A0A4R0R9U5</accession>
<evidence type="ECO:0008006" key="3">
    <source>
        <dbReference type="Google" id="ProtNLM"/>
    </source>
</evidence>
<dbReference type="AlphaFoldDB" id="A0A4R0R9U5"/>
<protein>
    <recommendedName>
        <fullName evidence="3">F-box domain-containing protein</fullName>
    </recommendedName>
</protein>
<sequence>MLKNYGGRVSKFSRCNAHGNAQQLILRSHNTPKTVVIPSLPLPVELRLIIIKYLCPTGGHTKEDRKNLQRLALASREWLGVCQLLLFKILKIPAGSVCQLVELFLHSRHLASHVEKCSVIGRDQTADGLSCVEHNRVEILDIVALIKLMDNLKSIALTECWLEISQCHAEHWIIDQQAFSVGQYPVPRMLLYNVLVGDLAFQPMMSLSKTLTLADVSVCSSFVDLQAFSPDEYALTPTHFANLDHLELHPMTEGYRPGTARAERQGIHHRGLEQISSLLSNCHDHLTSFTASFNLFDCAHVSKIFAFLRMKGGRITQLELDLTPTANHFWGFRSLDIGSENETTVGIFPAGQWPTSLKLDSYCPAVRHLTIHIINTNADSMSDPIYFTFLWRYSLYLLSSAPPTLASLTFNIHESLAPYWNRAGVDNELVPDAKHVFSRVSWKKFEEVITRISGLQSLVFKLVDRRPPVLKDDLPSLYAPREGGVMKLGDLQTFVTQKLCSSSLRKLLRSES</sequence>
<evidence type="ECO:0000313" key="1">
    <source>
        <dbReference type="EMBL" id="TCD60328.1"/>
    </source>
</evidence>
<keyword evidence="2" id="KW-1185">Reference proteome</keyword>
<name>A0A4R0R9U5_9APHY</name>
<dbReference type="EMBL" id="RWJN01000617">
    <property type="protein sequence ID" value="TCD60328.1"/>
    <property type="molecule type" value="Genomic_DNA"/>
</dbReference>